<evidence type="ECO:0000313" key="4">
    <source>
        <dbReference type="Proteomes" id="UP001164746"/>
    </source>
</evidence>
<organism evidence="3 4">
    <name type="scientific">Mya arenaria</name>
    <name type="common">Soft-shell clam</name>
    <dbReference type="NCBI Taxonomy" id="6604"/>
    <lineage>
        <taxon>Eukaryota</taxon>
        <taxon>Metazoa</taxon>
        <taxon>Spiralia</taxon>
        <taxon>Lophotrochozoa</taxon>
        <taxon>Mollusca</taxon>
        <taxon>Bivalvia</taxon>
        <taxon>Autobranchia</taxon>
        <taxon>Heteroconchia</taxon>
        <taxon>Euheterodonta</taxon>
        <taxon>Imparidentia</taxon>
        <taxon>Neoheterodontei</taxon>
        <taxon>Myida</taxon>
        <taxon>Myoidea</taxon>
        <taxon>Myidae</taxon>
        <taxon>Mya</taxon>
    </lineage>
</organism>
<keyword evidence="1" id="KW-0732">Signal</keyword>
<accession>A0ABY7DVR2</accession>
<dbReference type="Pfam" id="PF17064">
    <property type="entry name" value="QVR"/>
    <property type="match status" value="1"/>
</dbReference>
<protein>
    <submittedName>
        <fullName evidence="3">Uncharacterized protein</fullName>
    </submittedName>
</protein>
<name>A0ABY7DVR2_MYAAR</name>
<keyword evidence="2" id="KW-0325">Glycoprotein</keyword>
<sequence>MEPNLAVIETEADKMEADIGGKMVDMGVIQVGEDPTCVVVDERLYICSKFAKSGTDLGDEVDAESEAKEDTCKKVAIDDTLVDNAVRYGSWDTMETQAEKQVETVDKEKKASEGIMCHRCFSAMGGCGEDGVVWRMFPWRDCGESKFCVKVITREDGEEKIIRECESELMKSTYHRLRMPVLRRHGYCEPSRKNDFWNPSETTDDKISYCFCNDWNGCNSAAEMWCTKGSV</sequence>
<reference evidence="3" key="1">
    <citation type="submission" date="2022-11" db="EMBL/GenBank/DDBJ databases">
        <title>Centuries of genome instability and evolution in soft-shell clam transmissible cancer (bioRxiv).</title>
        <authorList>
            <person name="Hart S.F.M."/>
            <person name="Yonemitsu M.A."/>
            <person name="Giersch R.M."/>
            <person name="Beal B.F."/>
            <person name="Arriagada G."/>
            <person name="Davis B.W."/>
            <person name="Ostrander E.A."/>
            <person name="Goff S.P."/>
            <person name="Metzger M.J."/>
        </authorList>
    </citation>
    <scope>NUCLEOTIDE SEQUENCE</scope>
    <source>
        <strain evidence="3">MELC-2E11</strain>
        <tissue evidence="3">Siphon/mantle</tissue>
    </source>
</reference>
<proteinExistence type="predicted"/>
<dbReference type="InterPro" id="IPR031424">
    <property type="entry name" value="QVR-like"/>
</dbReference>
<keyword evidence="4" id="KW-1185">Reference proteome</keyword>
<dbReference type="Proteomes" id="UP001164746">
    <property type="component" value="Chromosome 4"/>
</dbReference>
<gene>
    <name evidence="3" type="ORF">MAR_008356</name>
</gene>
<evidence type="ECO:0000256" key="2">
    <source>
        <dbReference type="ARBA" id="ARBA00023180"/>
    </source>
</evidence>
<evidence type="ECO:0000256" key="1">
    <source>
        <dbReference type="ARBA" id="ARBA00022729"/>
    </source>
</evidence>
<evidence type="ECO:0000313" key="3">
    <source>
        <dbReference type="EMBL" id="WAR01798.1"/>
    </source>
</evidence>
<dbReference type="EMBL" id="CP111015">
    <property type="protein sequence ID" value="WAR01798.1"/>
    <property type="molecule type" value="Genomic_DNA"/>
</dbReference>